<keyword evidence="3" id="KW-1185">Reference proteome</keyword>
<dbReference type="Proteomes" id="UP000282759">
    <property type="component" value="Unassembled WGS sequence"/>
</dbReference>
<proteinExistence type="predicted"/>
<comment type="caution">
    <text evidence="2">The sequence shown here is derived from an EMBL/GenBank/DDBJ whole genome shotgun (WGS) entry which is preliminary data.</text>
</comment>
<evidence type="ECO:0000313" key="2">
    <source>
        <dbReference type="EMBL" id="RVU02790.1"/>
    </source>
</evidence>
<feature type="signal peptide" evidence="1">
    <location>
        <begin position="1"/>
        <end position="20"/>
    </location>
</feature>
<keyword evidence="1" id="KW-0732">Signal</keyword>
<accession>A0A437MYP1</accession>
<dbReference type="RefSeq" id="WP_127703156.1">
    <property type="nucleotide sequence ID" value="NZ_SACK01000001.1"/>
</dbReference>
<organism evidence="2 3">
    <name type="scientific">Mucilaginibacter limnophilus</name>
    <dbReference type="NCBI Taxonomy" id="1932778"/>
    <lineage>
        <taxon>Bacteria</taxon>
        <taxon>Pseudomonadati</taxon>
        <taxon>Bacteroidota</taxon>
        <taxon>Sphingobacteriia</taxon>
        <taxon>Sphingobacteriales</taxon>
        <taxon>Sphingobacteriaceae</taxon>
        <taxon>Mucilaginibacter</taxon>
    </lineage>
</organism>
<feature type="chain" id="PRO_5019291827" evidence="1">
    <location>
        <begin position="21"/>
        <end position="407"/>
    </location>
</feature>
<dbReference type="AlphaFoldDB" id="A0A437MYP1"/>
<protein>
    <submittedName>
        <fullName evidence="2">Uncharacterized protein</fullName>
    </submittedName>
</protein>
<dbReference type="EMBL" id="SACK01000001">
    <property type="protein sequence ID" value="RVU02790.1"/>
    <property type="molecule type" value="Genomic_DNA"/>
</dbReference>
<name>A0A437MYP1_9SPHI</name>
<sequence>MKIKLLTAVLLLWFVTDCYAQSNYTFKGTMPRRVLESYLSHAIQMYEYAKSDSFTQFKNAIPYRDDDKRMILNTGAKFVGRVIFSFGEDEKYNNPAFLKYAKQRIADLHASDRQIIAQACIFEIVTTKVNDIAIPEWVFRAFNLPVEKRNFNYNAMLYPNGNRVNQWSDGQSVPDITQIETRLWFYWLAKQFIDIGIEALHFGQVELMAETDINNDYAGWKDILGKVRTYAKTHARRNMVICDGHVPRRWMKDKSGHLLFDFHSFPLRPKELGPEAEHNTVLETGYSDAFYGCSPGGITPSGWKCESLPYLVELDSYGNTSHIGQAGPEQYDVWGYDEVNWFASQPETYRNQWLKYAYNRVHELDKAGFMIMPGAAPAGVYRANTNSAACPVGSNGEATIKALFNKK</sequence>
<dbReference type="OrthoDB" id="242612at2"/>
<evidence type="ECO:0000256" key="1">
    <source>
        <dbReference type="SAM" id="SignalP"/>
    </source>
</evidence>
<gene>
    <name evidence="2" type="ORF">EOD41_02300</name>
</gene>
<evidence type="ECO:0000313" key="3">
    <source>
        <dbReference type="Proteomes" id="UP000282759"/>
    </source>
</evidence>
<reference evidence="2 3" key="1">
    <citation type="submission" date="2019-01" db="EMBL/GenBank/DDBJ databases">
        <authorList>
            <person name="Chen W.-M."/>
        </authorList>
    </citation>
    <scope>NUCLEOTIDE SEQUENCE [LARGE SCALE GENOMIC DNA]</scope>
    <source>
        <strain evidence="2 3">YBJ-36</strain>
    </source>
</reference>